<dbReference type="Gene3D" id="3.30.420.10">
    <property type="entry name" value="Ribonuclease H-like superfamily/Ribonuclease H"/>
    <property type="match status" value="1"/>
</dbReference>
<dbReference type="PROSITE" id="PS50879">
    <property type="entry name" value="RNASE_H_1"/>
    <property type="match status" value="1"/>
</dbReference>
<protein>
    <recommendedName>
        <fullName evidence="2">RNase H type-1 domain-containing protein</fullName>
    </recommendedName>
</protein>
<comment type="caution">
    <text evidence="3">The sequence shown here is derived from an EMBL/GenBank/DDBJ whole genome shotgun (WGS) entry which is preliminary data.</text>
</comment>
<feature type="compositionally biased region" description="Polar residues" evidence="1">
    <location>
        <begin position="1488"/>
        <end position="1497"/>
    </location>
</feature>
<feature type="domain" description="RNase H type-1" evidence="2">
    <location>
        <begin position="981"/>
        <end position="1136"/>
    </location>
</feature>
<keyword evidence="4" id="KW-1185">Reference proteome</keyword>
<dbReference type="InterPro" id="IPR036691">
    <property type="entry name" value="Endo/exonu/phosph_ase_sf"/>
</dbReference>
<feature type="non-terminal residue" evidence="3">
    <location>
        <position position="1"/>
    </location>
</feature>
<name>A0ABN9QJQ8_9DINO</name>
<evidence type="ECO:0000256" key="1">
    <source>
        <dbReference type="SAM" id="MobiDB-lite"/>
    </source>
</evidence>
<feature type="non-terminal residue" evidence="3">
    <location>
        <position position="1758"/>
    </location>
</feature>
<sequence length="1758" mass="190360">AEGDHWAAMGDWNMEADVLDFGWVRKLRAQIRVADAPTCRQGSGSKIDYVVVSKSLACFAAAPPLLDRDASTWPHWPVHLPLRSVRVEEAAKSGCARGLWRWTEVMRCVQATHDGQGLQIIWGLLLEGVETEILNRRDLVGPARRTFAGRGTQGEDAGLKWELAQWRPPQKRELRGPEAHAWAALAGCASELLSKRDRLAKLLAALDSHRQEEGRAAAAARDKCMKPIAATLAHLRMFVANIGDHVRWRILPPWAQRPFRADANWTETDFERDLKRALAEAQGRQRKMVQADEARWKKWVDEAFLGGAGAAHATSKAPVLQEVLPALQAEGSAALVDREMKPWIDIWNYHGLTSMVLPSDAHTWDALPPLQLHDVHDVLRSFPWRTGVGQPGIPPRALEDLSDDALHVMIAVFHKCEEPLVWPSGRLINTMVRLPKPEGGCRLLGLMPTLVRVWGRARRPITKAWEPAHPSSLVWGTGPGRSSSGSACELNLAKEQARLGGWDSAQAALDLWKAYEMVAPEAQLVEARALGFPLGLAWMLLSTYRQPRTLAAFNTTSDLFVAWQGNIAGCGHANSLLLVLTLRALQRAHSIAPSVTPRGLVDDVTLDWSSLVACPTTASPRGLAEKFRMRNLGHELHGRKVLRTQGKRRLQALAARRSRVAMLRRAAGRRAAALVATGLSPSAGHGAGVAGLADRPLAQLCTLAAVTAGAKAGCGTAAVMLLQRRVDDPIYAATIPLVMRLTSRIWEGRGSPASLNASRRKLAEAVRAGTLSWATAHGPLGATWLALGRIGWTMTAAWALQTDLGDTLSMLRVAPRDIKDALVEGIQRWQCRRLVAQLPEGQGETLWPRAVRAIASRARPAAELGAIQAVWAGGHFTNAWRYARGYTDFDVRQACGGAKDTLMHRWCVCPALMVPRDDELEHEEPFHKPIVAMRHQLEDAEQKWTIGDSELPLAYGLPLLPAMPPPAPSDNVVIEWSATQVGRPSVVYTDGSAHASQVPEARRCGWAAVALRPDGPPLKAAYGPLPGPRQTVGRAERHACLAPLAQAGSVQVIVSDLQSPVTEGNSWSPTAQSARARHASIWRQLHAAAARRDGPPPRFRWVPAHRSLQQALAEGLRPLGWLGSCWADLFANLGAAETRLPNNTAEALRAELQRALDTATYLGWAAARICQLDLWGPLGEDGRLQRRHVWREPAAPKLSLTRHEYQAISSCGVQCVHCGREAYTAKARALLDCRPCQPTELGRLRARCRQDRPPASSAAVNASLQAAERLEEEELPPTNGAPTAADCQRRTMQQKIDYLLEAAKGAPTAGPADAEAAETPQAALCTLASSWIVDLMDQSLAYASWMEECVDYVYRMLDEAAYRGFFVHNSAETRSAERLRRAGEFCERGWRGGGPFREAHIDEALQLEGEARRVKLQRLRGYRAAARAFLCDRGSAQHAGGRALRAAKPRRRGRRCRGQEASTRGHSGPWARGLTPPNGAGRGPPANHSGSEPNSSPDPDAAVGLEVQRSMLRAFAGCWAFDLRNSDAAEDGWMAWAAQYALTWPARPENGDAGAVATRRAGSIGLRALVQAMVRQAWLMKADVRRITVGHLMGLATLEEWLHAAAMQWATLDEVCSAMEDIIGEAAVNLSALPGFAGTWRNPQLPLVNVMQGTPDDQGSGSDDEDGWPHPDAAPSGLPPPPPAAAVEQEALLQPAQAAQDDRGEAEAAGYDDPVRSDGEGEAAAACGAGGLPVAAACALAAVAAAAAVPGECGGGGQ</sequence>
<dbReference type="InterPro" id="IPR002156">
    <property type="entry name" value="RNaseH_domain"/>
</dbReference>
<reference evidence="3" key="1">
    <citation type="submission" date="2023-10" db="EMBL/GenBank/DDBJ databases">
        <authorList>
            <person name="Chen Y."/>
            <person name="Shah S."/>
            <person name="Dougan E. K."/>
            <person name="Thang M."/>
            <person name="Chan C."/>
        </authorList>
    </citation>
    <scope>NUCLEOTIDE SEQUENCE [LARGE SCALE GENOMIC DNA]</scope>
</reference>
<proteinExistence type="predicted"/>
<feature type="region of interest" description="Disordered" evidence="1">
    <location>
        <begin position="1440"/>
        <end position="1502"/>
    </location>
</feature>
<feature type="compositionally biased region" description="Low complexity" evidence="1">
    <location>
        <begin position="1476"/>
        <end position="1487"/>
    </location>
</feature>
<feature type="compositionally biased region" description="Basic residues" evidence="1">
    <location>
        <begin position="1445"/>
        <end position="1456"/>
    </location>
</feature>
<dbReference type="EMBL" id="CAUYUJ010003459">
    <property type="protein sequence ID" value="CAK0805455.1"/>
    <property type="molecule type" value="Genomic_DNA"/>
</dbReference>
<gene>
    <name evidence="3" type="ORF">PCOR1329_LOCUS11953</name>
</gene>
<feature type="region of interest" description="Disordered" evidence="1">
    <location>
        <begin position="1647"/>
        <end position="1725"/>
    </location>
</feature>
<dbReference type="InterPro" id="IPR036397">
    <property type="entry name" value="RNaseH_sf"/>
</dbReference>
<evidence type="ECO:0000259" key="2">
    <source>
        <dbReference type="PROSITE" id="PS50879"/>
    </source>
</evidence>
<feature type="compositionally biased region" description="Low complexity" evidence="1">
    <location>
        <begin position="1685"/>
        <end position="1699"/>
    </location>
</feature>
<organism evidence="3 4">
    <name type="scientific">Prorocentrum cordatum</name>
    <dbReference type="NCBI Taxonomy" id="2364126"/>
    <lineage>
        <taxon>Eukaryota</taxon>
        <taxon>Sar</taxon>
        <taxon>Alveolata</taxon>
        <taxon>Dinophyceae</taxon>
        <taxon>Prorocentrales</taxon>
        <taxon>Prorocentraceae</taxon>
        <taxon>Prorocentrum</taxon>
    </lineage>
</organism>
<dbReference type="Proteomes" id="UP001189429">
    <property type="component" value="Unassembled WGS sequence"/>
</dbReference>
<dbReference type="Gene3D" id="3.60.10.10">
    <property type="entry name" value="Endonuclease/exonuclease/phosphatase"/>
    <property type="match status" value="1"/>
</dbReference>
<evidence type="ECO:0000313" key="4">
    <source>
        <dbReference type="Proteomes" id="UP001189429"/>
    </source>
</evidence>
<accession>A0ABN9QJQ8</accession>
<dbReference type="SUPFAM" id="SSF53098">
    <property type="entry name" value="Ribonuclease H-like"/>
    <property type="match status" value="1"/>
</dbReference>
<evidence type="ECO:0000313" key="3">
    <source>
        <dbReference type="EMBL" id="CAK0805455.1"/>
    </source>
</evidence>
<dbReference type="InterPro" id="IPR012337">
    <property type="entry name" value="RNaseH-like_sf"/>
</dbReference>